<protein>
    <submittedName>
        <fullName evidence="4">Retrotransposon protein, putative, unclassified</fullName>
    </submittedName>
</protein>
<evidence type="ECO:0000259" key="3">
    <source>
        <dbReference type="Pfam" id="PF24626"/>
    </source>
</evidence>
<dbReference type="PANTHER" id="PTHR15486:SF76">
    <property type="entry name" value="GLYCEROL-3-PHOSPHATE ACYLTRANSFERASE 5"/>
    <property type="match status" value="1"/>
</dbReference>
<gene>
    <name evidence="4" type="ordered locus">LOC_Os03g07010</name>
</gene>
<dbReference type="Pfam" id="PF24626">
    <property type="entry name" value="SH3_Tf2-1"/>
    <property type="match status" value="1"/>
</dbReference>
<reference evidence="4" key="1">
    <citation type="journal article" date="2005" name="Genome Res.">
        <title>Sequence, annotation, and analysis of synteny between rice chromosome 3 and diverged grass species.</title>
        <authorList>
            <consortium name="Rice Chromosome 3 Sequencing Consortium"/>
            <person name="Buell C.R."/>
            <person name="Yuan Q."/>
            <person name="Ouyang S."/>
            <person name="Liu J."/>
            <person name="Zhu W."/>
            <person name="Wang A."/>
            <person name="Maiti R."/>
            <person name="Haas B."/>
            <person name="Wortman J."/>
            <person name="Pertea M."/>
            <person name="Jones K.M."/>
            <person name="Kim M."/>
            <person name="Overton L."/>
            <person name="Tsitrin T."/>
            <person name="Fadrosh D."/>
            <person name="Bera J."/>
            <person name="Weaver B."/>
            <person name="Jin S."/>
            <person name="Johri S."/>
            <person name="Reardon M."/>
            <person name="Webb K."/>
            <person name="Hill J."/>
            <person name="Moffat K."/>
            <person name="Tallon L."/>
            <person name="Van Aken S."/>
            <person name="Lewis M."/>
            <person name="Utterback T."/>
            <person name="Feldblyum T."/>
            <person name="Zismann V."/>
            <person name="Iobst S."/>
            <person name="Hsiao J."/>
            <person name="de Vazeille A.R."/>
            <person name="Salzberg S.L."/>
            <person name="White O."/>
            <person name="Fraser C."/>
            <person name="Yu Y."/>
            <person name="Kim H."/>
            <person name="Rambo T."/>
            <person name="Currie J."/>
            <person name="Collura K."/>
            <person name="Kernodle-Thompson S."/>
            <person name="Wei F."/>
            <person name="Kudrna K."/>
            <person name="Ammiraju J.S."/>
            <person name="Luo M."/>
            <person name="Goicoechea J.L."/>
            <person name="Wing R.A."/>
            <person name="Henry D."/>
            <person name="Oates R."/>
            <person name="Palmer M."/>
            <person name="Pries G."/>
            <person name="Saski C."/>
            <person name="Simmons J."/>
            <person name="Soderlund C."/>
            <person name="Nelson W."/>
            <person name="de la Bastide M."/>
            <person name="Spiegel L."/>
            <person name="Nascimento L."/>
            <person name="Huang E."/>
            <person name="Preston R."/>
            <person name="Zutavern T."/>
            <person name="Palmer L."/>
            <person name="O'Shaughnessy A."/>
            <person name="Dike S."/>
            <person name="McCombie W.R."/>
            <person name="Minx P."/>
            <person name="Cordum H."/>
            <person name="Wilson R."/>
            <person name="Jin W."/>
            <person name="Lee H.R."/>
            <person name="Jiang J."/>
            <person name="Jackson S."/>
        </authorList>
    </citation>
    <scope>NUCLEOTIDE SEQUENCE [LARGE SCALE GENOMIC DNA]</scope>
</reference>
<keyword evidence="2" id="KW-0472">Membrane</keyword>
<comment type="subcellular location">
    <subcellularLocation>
        <location evidence="1">Membrane</location>
    </subcellularLocation>
</comment>
<reference evidence="4" key="2">
    <citation type="submission" date="2006-06" db="EMBL/GenBank/DDBJ databases">
        <authorList>
            <person name="Buell R."/>
            <person name="Wing R.A."/>
            <person name="McCombie W.A."/>
            <person name="Ouyang S."/>
        </authorList>
    </citation>
    <scope>NUCLEOTIDE SEQUENCE</scope>
</reference>
<evidence type="ECO:0000256" key="1">
    <source>
        <dbReference type="ARBA" id="ARBA00004370"/>
    </source>
</evidence>
<accession>Q10RA6</accession>
<dbReference type="PANTHER" id="PTHR15486">
    <property type="entry name" value="ANCIENT UBIQUITOUS PROTEIN"/>
    <property type="match status" value="1"/>
</dbReference>
<name>Q10RA6_ORYSJ</name>
<dbReference type="AlphaFoldDB" id="Q10RA6"/>
<sequence>MATQLYRWAPSSSLMADLTVADWFLRLHGCATSSLLIGITIFTTTNIFATSVGQYYLYIGRLVSMPTASATINEQLWLRAQGLTSSNTSIISSIWTCSGYMQHEFMIMGLFSMLKDWTIYYSPRLQWLSDRGLMMQLLQQHLNRAQQIMTAQADKKRSPRTFAVGDWVYLKLQPYVQTSVAARANHKLSFKYFGPYEVLHKVRAVAYHLALPAGSSIHPVFHVSQLKSARGFKGFSSAHLHVQLEQKQVPVAVLDTRGTTCREPYLLRFSALFAELTDDIVPVATECWMSMFHGTTARGCKAMDPFYFFMNLFPEYTVTFLDKLPAELTCGGSGGKSSHDVANHVQKLIASTLSYECTSLTRRDKYQHWWRNAF</sequence>
<evidence type="ECO:0000313" key="4">
    <source>
        <dbReference type="EMBL" id="ABF94157.1"/>
    </source>
</evidence>
<evidence type="ECO:0000256" key="2">
    <source>
        <dbReference type="ARBA" id="ARBA00023136"/>
    </source>
</evidence>
<feature type="domain" description="Tf2-1-like SH3-like" evidence="3">
    <location>
        <begin position="165"/>
        <end position="228"/>
    </location>
</feature>
<proteinExistence type="predicted"/>
<dbReference type="EMBL" id="DP000009">
    <property type="protein sequence ID" value="ABF94157.1"/>
    <property type="molecule type" value="Genomic_DNA"/>
</dbReference>
<dbReference type="SUPFAM" id="SSF69593">
    <property type="entry name" value="Glycerol-3-phosphate (1)-acyltransferase"/>
    <property type="match status" value="1"/>
</dbReference>
<dbReference type="GO" id="GO:0016020">
    <property type="term" value="C:membrane"/>
    <property type="evidence" value="ECO:0007669"/>
    <property type="project" value="UniProtKB-SubCell"/>
</dbReference>
<dbReference type="InterPro" id="IPR005213">
    <property type="entry name" value="HGWP_repeat"/>
</dbReference>
<organism evidence="4">
    <name type="scientific">Oryza sativa subsp. japonica</name>
    <name type="common">Rice</name>
    <dbReference type="NCBI Taxonomy" id="39947"/>
    <lineage>
        <taxon>Eukaryota</taxon>
        <taxon>Viridiplantae</taxon>
        <taxon>Streptophyta</taxon>
        <taxon>Embryophyta</taxon>
        <taxon>Tracheophyta</taxon>
        <taxon>Spermatophyta</taxon>
        <taxon>Magnoliopsida</taxon>
        <taxon>Liliopsida</taxon>
        <taxon>Poales</taxon>
        <taxon>Poaceae</taxon>
        <taxon>BOP clade</taxon>
        <taxon>Oryzoideae</taxon>
        <taxon>Oryzeae</taxon>
        <taxon>Oryzinae</taxon>
        <taxon>Oryza</taxon>
        <taxon>Oryza sativa</taxon>
    </lineage>
</organism>
<dbReference type="InterPro" id="IPR056924">
    <property type="entry name" value="SH3_Tf2-1"/>
</dbReference>
<dbReference type="Pfam" id="PF03578">
    <property type="entry name" value="HGWP"/>
    <property type="match status" value="1"/>
</dbReference>